<dbReference type="InterPro" id="IPR011009">
    <property type="entry name" value="Kinase-like_dom_sf"/>
</dbReference>
<sequence>MAAWTWERVTEKTEALGFTSDEKGALDVLLQNENWALYFGGDGDVRIKSRLKTLLLKAGFGAMQVGAALPTDNSKTLCNQLVGAATSMPVPSFSDLEAVVNKQEPLAVKLPVTPQLYAEWHAADSSLCDHIESTAVGSGPAPARLLSHVSSWLGCVDNDCAGEAGLHARLDILIRYTWGMLGDSVGITAKFSRDKADASSATVTLKRPDLTAHLKNALVLKGEEKELEEDLGMATSELLFKSDFSWSALNFGSLPYIICYAAAGHKLQWCVQQCSNGHLTQLHPTPFNLQTRTGRMHALLASVHCFKAVLSMWKVLPQSLALPLFKPLTRAHGTSVEAKEEGVVKLIKNFEGNYVQQLQLTSWEFVQKAYRIAQEPDAAGLVVPVKLPSLNDKDTYMVVTQPGFPVRPTSQKELLEAVTWVLHALGHLHKAKLVHRDVRWENVVHAGPGARSSWVLLDLETVWAVGHVRVELQ</sequence>
<dbReference type="EMBL" id="HBFB01011708">
    <property type="protein sequence ID" value="CAD8674938.1"/>
    <property type="molecule type" value="Transcribed_RNA"/>
</dbReference>
<organism evidence="1">
    <name type="scientific">Chlamydomonas leiostraca</name>
    <dbReference type="NCBI Taxonomy" id="1034604"/>
    <lineage>
        <taxon>Eukaryota</taxon>
        <taxon>Viridiplantae</taxon>
        <taxon>Chlorophyta</taxon>
        <taxon>core chlorophytes</taxon>
        <taxon>Chlorophyceae</taxon>
        <taxon>CS clade</taxon>
        <taxon>Chlamydomonadales</taxon>
        <taxon>Chlamydomonadaceae</taxon>
        <taxon>Chlamydomonas</taxon>
    </lineage>
</organism>
<proteinExistence type="predicted"/>
<reference evidence="1" key="1">
    <citation type="submission" date="2021-01" db="EMBL/GenBank/DDBJ databases">
        <authorList>
            <person name="Corre E."/>
            <person name="Pelletier E."/>
            <person name="Niang G."/>
            <person name="Scheremetjew M."/>
            <person name="Finn R."/>
            <person name="Kale V."/>
            <person name="Holt S."/>
            <person name="Cochrane G."/>
            <person name="Meng A."/>
            <person name="Brown T."/>
            <person name="Cohen L."/>
        </authorList>
    </citation>
    <scope>NUCLEOTIDE SEQUENCE</scope>
    <source>
        <strain evidence="1">SAG 11-49</strain>
    </source>
</reference>
<dbReference type="SUPFAM" id="SSF56112">
    <property type="entry name" value="Protein kinase-like (PK-like)"/>
    <property type="match status" value="1"/>
</dbReference>
<dbReference type="AlphaFoldDB" id="A0A7S0WNE3"/>
<accession>A0A7S0WNE3</accession>
<protein>
    <recommendedName>
        <fullName evidence="2">Protein kinase domain-containing protein</fullName>
    </recommendedName>
</protein>
<gene>
    <name evidence="1" type="ORF">CLEI1391_LOCUS6630</name>
</gene>
<name>A0A7S0WNE3_9CHLO</name>
<evidence type="ECO:0008006" key="2">
    <source>
        <dbReference type="Google" id="ProtNLM"/>
    </source>
</evidence>
<evidence type="ECO:0000313" key="1">
    <source>
        <dbReference type="EMBL" id="CAD8674938.1"/>
    </source>
</evidence>